<keyword evidence="7" id="KW-0869">Chloride channel</keyword>
<proteinExistence type="predicted"/>
<evidence type="ECO:0000256" key="4">
    <source>
        <dbReference type="ARBA" id="ARBA00022989"/>
    </source>
</evidence>
<dbReference type="GO" id="GO:0005254">
    <property type="term" value="F:chloride channel activity"/>
    <property type="evidence" value="ECO:0007669"/>
    <property type="project" value="UniProtKB-KW"/>
</dbReference>
<evidence type="ECO:0000256" key="9">
    <source>
        <dbReference type="ARBA" id="ARBA00023303"/>
    </source>
</evidence>
<dbReference type="GO" id="GO:0034707">
    <property type="term" value="C:chloride channel complex"/>
    <property type="evidence" value="ECO:0007669"/>
    <property type="project" value="UniProtKB-KW"/>
</dbReference>
<feature type="transmembrane region" description="Helical" evidence="10">
    <location>
        <begin position="258"/>
        <end position="279"/>
    </location>
</feature>
<comment type="subcellular location">
    <subcellularLocation>
        <location evidence="1">Membrane</location>
        <topology evidence="1">Multi-pass membrane protein</topology>
    </subcellularLocation>
</comment>
<name>A0AAU7DQX5_9BACT</name>
<evidence type="ECO:0000256" key="2">
    <source>
        <dbReference type="ARBA" id="ARBA00022448"/>
    </source>
</evidence>
<keyword evidence="9" id="KW-0407">Ion channel</keyword>
<dbReference type="Pfam" id="PF00654">
    <property type="entry name" value="Voltage_CLC"/>
    <property type="match status" value="1"/>
</dbReference>
<evidence type="ECO:0000256" key="10">
    <source>
        <dbReference type="SAM" id="Phobius"/>
    </source>
</evidence>
<keyword evidence="8" id="KW-0868">Chloride</keyword>
<dbReference type="SUPFAM" id="SSF81340">
    <property type="entry name" value="Clc chloride channel"/>
    <property type="match status" value="1"/>
</dbReference>
<feature type="transmembrane region" description="Helical" evidence="10">
    <location>
        <begin position="291"/>
        <end position="315"/>
    </location>
</feature>
<reference evidence="11" key="1">
    <citation type="submission" date="2023-03" db="EMBL/GenBank/DDBJ databases">
        <title>Edaphobacter sp.</title>
        <authorList>
            <person name="Huber K.J."/>
            <person name="Papendorf J."/>
            <person name="Pilke C."/>
            <person name="Bunk B."/>
            <person name="Sproeer C."/>
            <person name="Pester M."/>
        </authorList>
    </citation>
    <scope>NUCLEOTIDE SEQUENCE</scope>
    <source>
        <strain evidence="11">DSM 110680</strain>
    </source>
</reference>
<feature type="transmembrane region" description="Helical" evidence="10">
    <location>
        <begin position="391"/>
        <end position="411"/>
    </location>
</feature>
<organism evidence="11">
    <name type="scientific">Telmatobacter sp. DSM 110680</name>
    <dbReference type="NCBI Taxonomy" id="3036704"/>
    <lineage>
        <taxon>Bacteria</taxon>
        <taxon>Pseudomonadati</taxon>
        <taxon>Acidobacteriota</taxon>
        <taxon>Terriglobia</taxon>
        <taxon>Terriglobales</taxon>
        <taxon>Acidobacteriaceae</taxon>
        <taxon>Telmatobacter</taxon>
    </lineage>
</organism>
<keyword evidence="3 10" id="KW-0812">Transmembrane</keyword>
<protein>
    <submittedName>
        <fullName evidence="11">Chloride channel protein</fullName>
    </submittedName>
</protein>
<evidence type="ECO:0000313" key="11">
    <source>
        <dbReference type="EMBL" id="XBH19689.1"/>
    </source>
</evidence>
<dbReference type="PANTHER" id="PTHR43427">
    <property type="entry name" value="CHLORIDE CHANNEL PROTEIN CLC-E"/>
    <property type="match status" value="1"/>
</dbReference>
<feature type="transmembrane region" description="Helical" evidence="10">
    <location>
        <begin position="7"/>
        <end position="28"/>
    </location>
</feature>
<keyword evidence="2" id="KW-0813">Transport</keyword>
<feature type="transmembrane region" description="Helical" evidence="10">
    <location>
        <begin position="327"/>
        <end position="346"/>
    </location>
</feature>
<keyword evidence="6 10" id="KW-0472">Membrane</keyword>
<accession>A0AAU7DQX5</accession>
<feature type="transmembrane region" description="Helical" evidence="10">
    <location>
        <begin position="213"/>
        <end position="238"/>
    </location>
</feature>
<feature type="transmembrane region" description="Helical" evidence="10">
    <location>
        <begin position="148"/>
        <end position="169"/>
    </location>
</feature>
<dbReference type="AlphaFoldDB" id="A0AAU7DQX5"/>
<keyword evidence="5" id="KW-0406">Ion transport</keyword>
<dbReference type="InterPro" id="IPR014743">
    <property type="entry name" value="Cl-channel_core"/>
</dbReference>
<dbReference type="RefSeq" id="WP_348264908.1">
    <property type="nucleotide sequence ID" value="NZ_CP121196.1"/>
</dbReference>
<sequence>MANERQRLLAVTILAGGLCGLAAVAFHLSIGWLEALLINRANHAPGHWWIVLTILSPAIGGLIVGLGLTFWAPAAAGSGIPQVKVAFAMRSGLVSLRETVGKFVLCAFQIGSGASLGLEGPTVQICAGVSSLMARAARLSPQNCRRMASVGMAAGIAAAFNAPIAAITFTLEELIGDLDQTMLSGVIVAAALAAVVEHSILGSTPVFHMPRSYTLGAASSLVWYSLLGVLAGVVSITFTDSLLRLRALFKRWTAVPKWIHPAIGGMATGALAVLGFYWFHLNGIAGDPYKTLELALTGTMPVVFMVLFCLLKLAATVCSYSSGGSGGIFAPSLFMGAMLGGAVGYIDVMVFHHPADAIGAFAVVGMGAVFAGIVRAPMTSILIVFEMTGGYGLVLPLMIANMTAFVLARYWRPIPVYEALLLQDGIELPHGSRPLDPPRAASFDADVPTMDATA</sequence>
<dbReference type="InterPro" id="IPR050368">
    <property type="entry name" value="ClC-type_chloride_channel"/>
</dbReference>
<feature type="transmembrane region" description="Helical" evidence="10">
    <location>
        <begin position="48"/>
        <end position="72"/>
    </location>
</feature>
<gene>
    <name evidence="11" type="ORF">P8935_10310</name>
</gene>
<dbReference type="PANTHER" id="PTHR43427:SF6">
    <property type="entry name" value="CHLORIDE CHANNEL PROTEIN CLC-E"/>
    <property type="match status" value="1"/>
</dbReference>
<dbReference type="InterPro" id="IPR001807">
    <property type="entry name" value="ClC"/>
</dbReference>
<dbReference type="Gene3D" id="1.10.3080.10">
    <property type="entry name" value="Clc chloride channel"/>
    <property type="match status" value="1"/>
</dbReference>
<evidence type="ECO:0000256" key="6">
    <source>
        <dbReference type="ARBA" id="ARBA00023136"/>
    </source>
</evidence>
<evidence type="ECO:0000256" key="1">
    <source>
        <dbReference type="ARBA" id="ARBA00004141"/>
    </source>
</evidence>
<evidence type="ECO:0000256" key="8">
    <source>
        <dbReference type="ARBA" id="ARBA00023214"/>
    </source>
</evidence>
<evidence type="ECO:0000256" key="7">
    <source>
        <dbReference type="ARBA" id="ARBA00023173"/>
    </source>
</evidence>
<dbReference type="EMBL" id="CP121196">
    <property type="protein sequence ID" value="XBH19689.1"/>
    <property type="molecule type" value="Genomic_DNA"/>
</dbReference>
<evidence type="ECO:0000256" key="3">
    <source>
        <dbReference type="ARBA" id="ARBA00022692"/>
    </source>
</evidence>
<dbReference type="PRINTS" id="PR00762">
    <property type="entry name" value="CLCHANNEL"/>
</dbReference>
<keyword evidence="4 10" id="KW-1133">Transmembrane helix</keyword>
<evidence type="ECO:0000256" key="5">
    <source>
        <dbReference type="ARBA" id="ARBA00023065"/>
    </source>
</evidence>
<feature type="transmembrane region" description="Helical" evidence="10">
    <location>
        <begin position="181"/>
        <end position="201"/>
    </location>
</feature>
<feature type="transmembrane region" description="Helical" evidence="10">
    <location>
        <begin position="358"/>
        <end position="385"/>
    </location>
</feature>